<accession>A0ABP8PND9</accession>
<evidence type="ECO:0000256" key="2">
    <source>
        <dbReference type="ARBA" id="ARBA00023015"/>
    </source>
</evidence>
<reference evidence="7" key="1">
    <citation type="journal article" date="2019" name="Int. J. Syst. Evol. Microbiol.">
        <title>The Global Catalogue of Microorganisms (GCM) 10K type strain sequencing project: providing services to taxonomists for standard genome sequencing and annotation.</title>
        <authorList>
            <consortium name="The Broad Institute Genomics Platform"/>
            <consortium name="The Broad Institute Genome Sequencing Center for Infectious Disease"/>
            <person name="Wu L."/>
            <person name="Ma J."/>
        </authorList>
    </citation>
    <scope>NUCLEOTIDE SEQUENCE [LARGE SCALE GENOMIC DNA]</scope>
    <source>
        <strain evidence="7">JCM 17839</strain>
    </source>
</reference>
<dbReference type="Gene3D" id="1.10.10.10">
    <property type="entry name" value="Winged helix-like DNA-binding domain superfamily/Winged helix DNA-binding domain"/>
    <property type="match status" value="1"/>
</dbReference>
<evidence type="ECO:0000259" key="5">
    <source>
        <dbReference type="Pfam" id="PF04198"/>
    </source>
</evidence>
<dbReference type="Pfam" id="PF04198">
    <property type="entry name" value="Sugar-bind"/>
    <property type="match status" value="1"/>
</dbReference>
<proteinExistence type="inferred from homology"/>
<name>A0ABP8PND9_9MICO</name>
<evidence type="ECO:0000256" key="1">
    <source>
        <dbReference type="ARBA" id="ARBA00010466"/>
    </source>
</evidence>
<keyword evidence="2" id="KW-0805">Transcription regulation</keyword>
<dbReference type="InterPro" id="IPR036388">
    <property type="entry name" value="WH-like_DNA-bd_sf"/>
</dbReference>
<dbReference type="InterPro" id="IPR007324">
    <property type="entry name" value="Sugar-bd_dom_put"/>
</dbReference>
<dbReference type="RefSeq" id="WP_345188242.1">
    <property type="nucleotide sequence ID" value="NZ_BAABGP010000022.1"/>
</dbReference>
<gene>
    <name evidence="6" type="ORF">GCM10023171_30350</name>
</gene>
<evidence type="ECO:0000313" key="7">
    <source>
        <dbReference type="Proteomes" id="UP001500731"/>
    </source>
</evidence>
<evidence type="ECO:0000256" key="3">
    <source>
        <dbReference type="ARBA" id="ARBA00023125"/>
    </source>
</evidence>
<dbReference type="SUPFAM" id="SSF100950">
    <property type="entry name" value="NagB/RpiA/CoA transferase-like"/>
    <property type="match status" value="1"/>
</dbReference>
<organism evidence="6 7">
    <name type="scientific">Microbacterium panaciterrae</name>
    <dbReference type="NCBI Taxonomy" id="985759"/>
    <lineage>
        <taxon>Bacteria</taxon>
        <taxon>Bacillati</taxon>
        <taxon>Actinomycetota</taxon>
        <taxon>Actinomycetes</taxon>
        <taxon>Micrococcales</taxon>
        <taxon>Microbacteriaceae</taxon>
        <taxon>Microbacterium</taxon>
    </lineage>
</organism>
<dbReference type="EMBL" id="BAABGP010000022">
    <property type="protein sequence ID" value="GAA4489444.1"/>
    <property type="molecule type" value="Genomic_DNA"/>
</dbReference>
<sequence length="314" mass="33551">MESFDDEVMLRVARAYYLEDRSKVQIAEETELSRWQVARLLTSARTRGFVRIHVGDPSEENEDLSRRLAKALSLRSTVVISRADDSAHGPTIDGIGRALAGLLAQEITAGQTIGLTWSRAIEAMTHHLDVLPPCDVVQLAGALTFTGDRRGSVEVVRHTARVSGGTAHPMYAPLFLENLDAAAALRRQPDIAECLERVSTLDVAILSVGTWEETGSALYPIVPTELAEAATAAGAVGELSGRVFDADGQPVSRELDDRVIGASLAELRDVPEIIASSYGAHRAAATIAAARAGLMDVLVADEPLAQAILAQKGR</sequence>
<dbReference type="PANTHER" id="PTHR34294:SF1">
    <property type="entry name" value="TRANSCRIPTIONAL REGULATOR LSRR"/>
    <property type="match status" value="1"/>
</dbReference>
<feature type="domain" description="Sugar-binding" evidence="5">
    <location>
        <begin position="59"/>
        <end position="310"/>
    </location>
</feature>
<keyword evidence="4" id="KW-0804">Transcription</keyword>
<dbReference type="InterPro" id="IPR037171">
    <property type="entry name" value="NagB/RpiA_transferase-like"/>
</dbReference>
<dbReference type="Proteomes" id="UP001500731">
    <property type="component" value="Unassembled WGS sequence"/>
</dbReference>
<protein>
    <submittedName>
        <fullName evidence="6">Sugar-binding domain-containing protein</fullName>
    </submittedName>
</protein>
<comment type="caution">
    <text evidence="6">The sequence shown here is derived from an EMBL/GenBank/DDBJ whole genome shotgun (WGS) entry which is preliminary data.</text>
</comment>
<keyword evidence="3" id="KW-0238">DNA-binding</keyword>
<keyword evidence="7" id="KW-1185">Reference proteome</keyword>
<dbReference type="Gene3D" id="3.40.50.1360">
    <property type="match status" value="1"/>
</dbReference>
<evidence type="ECO:0000256" key="4">
    <source>
        <dbReference type="ARBA" id="ARBA00023163"/>
    </source>
</evidence>
<dbReference type="PANTHER" id="PTHR34294">
    <property type="entry name" value="TRANSCRIPTIONAL REGULATOR-RELATED"/>
    <property type="match status" value="1"/>
</dbReference>
<evidence type="ECO:0000313" key="6">
    <source>
        <dbReference type="EMBL" id="GAA4489444.1"/>
    </source>
</evidence>
<comment type="similarity">
    <text evidence="1">Belongs to the SorC transcriptional regulatory family.</text>
</comment>
<dbReference type="InterPro" id="IPR051054">
    <property type="entry name" value="SorC_transcr_regulators"/>
</dbReference>